<dbReference type="InterPro" id="IPR019734">
    <property type="entry name" value="TPR_rpt"/>
</dbReference>
<accession>A0ABU2ZSV6</accession>
<name>A0ABU2ZSV6_9ALTE</name>
<evidence type="ECO:0000313" key="4">
    <source>
        <dbReference type="EMBL" id="MDT0595725.1"/>
    </source>
</evidence>
<evidence type="ECO:0000313" key="5">
    <source>
        <dbReference type="Proteomes" id="UP001253545"/>
    </source>
</evidence>
<dbReference type="RefSeq" id="WP_311369241.1">
    <property type="nucleotide sequence ID" value="NZ_JAVRHX010000003.1"/>
</dbReference>
<gene>
    <name evidence="4" type="ORF">RM552_12775</name>
</gene>
<keyword evidence="1" id="KW-0802">TPR repeat</keyword>
<feature type="region of interest" description="Disordered" evidence="2">
    <location>
        <begin position="1"/>
        <end position="25"/>
    </location>
</feature>
<proteinExistence type="predicted"/>
<evidence type="ECO:0008006" key="6">
    <source>
        <dbReference type="Google" id="ProtNLM"/>
    </source>
</evidence>
<evidence type="ECO:0000256" key="1">
    <source>
        <dbReference type="PROSITE-ProRule" id="PRU00339"/>
    </source>
</evidence>
<organism evidence="4 5">
    <name type="scientific">Glaciecola petra</name>
    <dbReference type="NCBI Taxonomy" id="3075602"/>
    <lineage>
        <taxon>Bacteria</taxon>
        <taxon>Pseudomonadati</taxon>
        <taxon>Pseudomonadota</taxon>
        <taxon>Gammaproteobacteria</taxon>
        <taxon>Alteromonadales</taxon>
        <taxon>Alteromonadaceae</taxon>
        <taxon>Glaciecola</taxon>
    </lineage>
</organism>
<dbReference type="InterPro" id="IPR011990">
    <property type="entry name" value="TPR-like_helical_dom_sf"/>
</dbReference>
<dbReference type="Proteomes" id="UP001253545">
    <property type="component" value="Unassembled WGS sequence"/>
</dbReference>
<sequence>MSAETDKQSADKNSTANQADAQIQAHRKQHQQKMKKLFLGAGLLALVIIIVIVGYQLRIKNDVSFTNTDLAETSLNAQEIEQYRDFFKQAFTHYEVKVQTFINQIELSGWEADKVGDINLLKDQVLSLFAKGAYVQAKNSFQELGNLSNDLISRWQAQTQTYISDAQQYFDNDNMPKAQLSINKALELMPRNSDANALQNRIDAYAEISNLLGDYEVAKIERNLPKQIDLLTNIIDLDPSIGGLPDELAKAQTQHEKNTLANLLEKAQNAFDNERYAEALSVVKQAQKIDPNSQGAKLLQARISAASASDNLSQAKSQLASLAEQDEWAQVSTLAAKALQKAPNDADLKEYASAASKIIGAKKRITGFTSRPNRLADENIRNAATQAITESFMTAIRSPSLQTQIAELAELVDAYSAEVDVTVNSDGESYIVVVGVGHVGAHKQKVIQLTPGEYTLRCTRSGYKNKRLAFVIEANQAITLSLVCDEAI</sequence>
<keyword evidence="3" id="KW-0472">Membrane</keyword>
<feature type="repeat" description="TPR" evidence="1">
    <location>
        <begin position="159"/>
        <end position="192"/>
    </location>
</feature>
<comment type="caution">
    <text evidence="4">The sequence shown here is derived from an EMBL/GenBank/DDBJ whole genome shotgun (WGS) entry which is preliminary data.</text>
</comment>
<reference evidence="4 5" key="1">
    <citation type="submission" date="2023-09" db="EMBL/GenBank/DDBJ databases">
        <authorList>
            <person name="Rey-Velasco X."/>
        </authorList>
    </citation>
    <scope>NUCLEOTIDE SEQUENCE [LARGE SCALE GENOMIC DNA]</scope>
    <source>
        <strain evidence="4 5">P117</strain>
    </source>
</reference>
<keyword evidence="3" id="KW-1133">Transmembrane helix</keyword>
<evidence type="ECO:0000256" key="2">
    <source>
        <dbReference type="SAM" id="MobiDB-lite"/>
    </source>
</evidence>
<protein>
    <recommendedName>
        <fullName evidence="6">PEGA domain-containing protein</fullName>
    </recommendedName>
</protein>
<dbReference type="EMBL" id="JAVRHX010000003">
    <property type="protein sequence ID" value="MDT0595725.1"/>
    <property type="molecule type" value="Genomic_DNA"/>
</dbReference>
<keyword evidence="5" id="KW-1185">Reference proteome</keyword>
<feature type="transmembrane region" description="Helical" evidence="3">
    <location>
        <begin position="37"/>
        <end position="57"/>
    </location>
</feature>
<keyword evidence="3" id="KW-0812">Transmembrane</keyword>
<dbReference type="SUPFAM" id="SSF48452">
    <property type="entry name" value="TPR-like"/>
    <property type="match status" value="1"/>
</dbReference>
<feature type="compositionally biased region" description="Polar residues" evidence="2">
    <location>
        <begin position="11"/>
        <end position="21"/>
    </location>
</feature>
<feature type="compositionally biased region" description="Basic and acidic residues" evidence="2">
    <location>
        <begin position="1"/>
        <end position="10"/>
    </location>
</feature>
<evidence type="ECO:0000256" key="3">
    <source>
        <dbReference type="SAM" id="Phobius"/>
    </source>
</evidence>
<dbReference type="PROSITE" id="PS50005">
    <property type="entry name" value="TPR"/>
    <property type="match status" value="1"/>
</dbReference>
<dbReference type="Gene3D" id="1.25.40.10">
    <property type="entry name" value="Tetratricopeptide repeat domain"/>
    <property type="match status" value="2"/>
</dbReference>